<gene>
    <name evidence="3" type="ORF">CF165_47165</name>
</gene>
<dbReference type="Pfam" id="PF00196">
    <property type="entry name" value="GerE"/>
    <property type="match status" value="1"/>
</dbReference>
<dbReference type="PRINTS" id="PR00038">
    <property type="entry name" value="HTHLUXR"/>
</dbReference>
<evidence type="ECO:0000313" key="3">
    <source>
        <dbReference type="EMBL" id="OXM59530.1"/>
    </source>
</evidence>
<dbReference type="PANTHER" id="PTHR47691">
    <property type="entry name" value="REGULATOR-RELATED"/>
    <property type="match status" value="1"/>
</dbReference>
<dbReference type="GO" id="GO:0003677">
    <property type="term" value="F:DNA binding"/>
    <property type="evidence" value="ECO:0007669"/>
    <property type="project" value="InterPro"/>
</dbReference>
<protein>
    <recommendedName>
        <fullName evidence="2">HTH luxR-type domain-containing protein</fullName>
    </recommendedName>
</protein>
<evidence type="ECO:0000259" key="2">
    <source>
        <dbReference type="PROSITE" id="PS50043"/>
    </source>
</evidence>
<accession>A0A229SL71</accession>
<dbReference type="InterPro" id="IPR000792">
    <property type="entry name" value="Tscrpt_reg_LuxR_C"/>
</dbReference>
<dbReference type="EMBL" id="NMUL01000080">
    <property type="protein sequence ID" value="OXM59530.1"/>
    <property type="molecule type" value="Genomic_DNA"/>
</dbReference>
<dbReference type="InterPro" id="IPR036388">
    <property type="entry name" value="WH-like_DNA-bd_sf"/>
</dbReference>
<dbReference type="GO" id="GO:0043531">
    <property type="term" value="F:ADP binding"/>
    <property type="evidence" value="ECO:0007669"/>
    <property type="project" value="InterPro"/>
</dbReference>
<dbReference type="Gene3D" id="3.40.50.300">
    <property type="entry name" value="P-loop containing nucleotide triphosphate hydrolases"/>
    <property type="match status" value="1"/>
</dbReference>
<dbReference type="InterPro" id="IPR027417">
    <property type="entry name" value="P-loop_NTPase"/>
</dbReference>
<dbReference type="Gene3D" id="1.10.10.10">
    <property type="entry name" value="Winged helix-like DNA-binding domain superfamily/Winged helix DNA-binding domain"/>
    <property type="match status" value="1"/>
</dbReference>
<dbReference type="PROSITE" id="PS50043">
    <property type="entry name" value="HTH_LUXR_2"/>
    <property type="match status" value="1"/>
</dbReference>
<feature type="domain" description="HTH luxR-type" evidence="2">
    <location>
        <begin position="755"/>
        <end position="820"/>
    </location>
</feature>
<dbReference type="AlphaFoldDB" id="A0A229SL71"/>
<dbReference type="Proteomes" id="UP000215199">
    <property type="component" value="Unassembled WGS sequence"/>
</dbReference>
<feature type="compositionally biased region" description="Basic and acidic residues" evidence="1">
    <location>
        <begin position="13"/>
        <end position="26"/>
    </location>
</feature>
<dbReference type="PANTHER" id="PTHR47691:SF3">
    <property type="entry name" value="HTH-TYPE TRANSCRIPTIONAL REGULATOR RV0890C-RELATED"/>
    <property type="match status" value="1"/>
</dbReference>
<dbReference type="InterPro" id="IPR016032">
    <property type="entry name" value="Sig_transdc_resp-reg_C-effctor"/>
</dbReference>
<keyword evidence="4" id="KW-1185">Reference proteome</keyword>
<sequence length="824" mass="89222">MRAVQGRASCRRRVGEDNGGRREARTTRRVRSTGRGSMTESSVEPANSGADPDGRPSGPPASATTAELTSFVGRGDLLDEAKDLLASARLVTLFGVGGVGKSRLLLRLADELRAAGAYPDGVWVVRLDDVSAQGELAAAACADQLGILDNADGPALERLVEFFRDRRALLMLDNCEHLVGDVSRPGQVPRLLAMLLPEAPALTAVTTSRVRLGVSGEHVLKVHPLRPVEALHLLRLRARAVGKLISDAERELALRLCEMLDGLPLAIELAAGQFDVMPALQEVVEHPALLNLLVGGPSEQRHHRTMRATISWSYDLLSAAEQRMLALISVFEGGFDIEAATAVCADGGIGCSEVQELLASLVRKSLLLTEVVVGRTRYRMLELIRQFGLQVVAASSGEPTIRDAYAGHFLAVAERARQRWFGPGQPDVLLRLRAEFPNAHAAQEHLLSTATTVAQGIDLAVDLTSSCAFVFAGLQADSRRMLARGLARHPAEPSHRQLAALCLISWMAQIQGSDVAAAAQAEAEEVARQLGAESFGPLLFSRGTRLWLAEPDRDRARESIDLLARAEEEFRTSGEDGPRFMAALYGAMTTAFFGSPEEAFAASARVLQLATAADAQWSISWARWTCALAELLHRDARAAARYAQQALDVQLKMKDKGGPPWGLFLIALIALRLGDYERGAQLLGGARVAQRLTQTRVLGLEPFLRVQRQIKAVARKKFREFDAKIRDGESLARSMDAVYDLAMKPFAAVDEAPAATQAAQMLTKRELEVAELVAKAQANAAIAGALNISPRTVEKHIENVLGKWGLTTRTEIAVRYLRDVDPAN</sequence>
<dbReference type="InterPro" id="IPR058852">
    <property type="entry name" value="HTH_77"/>
</dbReference>
<dbReference type="PRINTS" id="PR00364">
    <property type="entry name" value="DISEASERSIST"/>
</dbReference>
<feature type="region of interest" description="Disordered" evidence="1">
    <location>
        <begin position="1"/>
        <end position="64"/>
    </location>
</feature>
<evidence type="ECO:0000313" key="4">
    <source>
        <dbReference type="Proteomes" id="UP000215199"/>
    </source>
</evidence>
<evidence type="ECO:0000256" key="1">
    <source>
        <dbReference type="SAM" id="MobiDB-lite"/>
    </source>
</evidence>
<dbReference type="SMART" id="SM00421">
    <property type="entry name" value="HTH_LUXR"/>
    <property type="match status" value="1"/>
</dbReference>
<dbReference type="Pfam" id="PF25872">
    <property type="entry name" value="HTH_77"/>
    <property type="match status" value="1"/>
</dbReference>
<dbReference type="InterPro" id="IPR011990">
    <property type="entry name" value="TPR-like_helical_dom_sf"/>
</dbReference>
<dbReference type="SUPFAM" id="SSF46894">
    <property type="entry name" value="C-terminal effector domain of the bipartite response regulators"/>
    <property type="match status" value="1"/>
</dbReference>
<dbReference type="SUPFAM" id="SSF48452">
    <property type="entry name" value="TPR-like"/>
    <property type="match status" value="1"/>
</dbReference>
<reference evidence="4" key="1">
    <citation type="submission" date="2017-07" db="EMBL/GenBank/DDBJ databases">
        <title>Comparative genome mining reveals phylogenetic distribution patterns of secondary metabolites in Amycolatopsis.</title>
        <authorList>
            <person name="Adamek M."/>
            <person name="Alanjary M."/>
            <person name="Sales-Ortells H."/>
            <person name="Goodfellow M."/>
            <person name="Bull A.T."/>
            <person name="Kalinowski J."/>
            <person name="Ziemert N."/>
        </authorList>
    </citation>
    <scope>NUCLEOTIDE SEQUENCE [LARGE SCALE GENOMIC DNA]</scope>
    <source>
        <strain evidence="4">H5</strain>
    </source>
</reference>
<dbReference type="GO" id="GO:0006355">
    <property type="term" value="P:regulation of DNA-templated transcription"/>
    <property type="evidence" value="ECO:0007669"/>
    <property type="project" value="InterPro"/>
</dbReference>
<organism evidence="3 4">
    <name type="scientific">Amycolatopsis vastitatis</name>
    <dbReference type="NCBI Taxonomy" id="1905142"/>
    <lineage>
        <taxon>Bacteria</taxon>
        <taxon>Bacillati</taxon>
        <taxon>Actinomycetota</taxon>
        <taxon>Actinomycetes</taxon>
        <taxon>Pseudonocardiales</taxon>
        <taxon>Pseudonocardiaceae</taxon>
        <taxon>Amycolatopsis</taxon>
    </lineage>
</organism>
<dbReference type="SUPFAM" id="SSF52540">
    <property type="entry name" value="P-loop containing nucleoside triphosphate hydrolases"/>
    <property type="match status" value="1"/>
</dbReference>
<proteinExistence type="predicted"/>
<comment type="caution">
    <text evidence="3">The sequence shown here is derived from an EMBL/GenBank/DDBJ whole genome shotgun (WGS) entry which is preliminary data.</text>
</comment>
<name>A0A229SL71_9PSEU</name>